<dbReference type="Gene3D" id="1.25.40.10">
    <property type="entry name" value="Tetratricopeptide repeat domain"/>
    <property type="match status" value="1"/>
</dbReference>
<feature type="signal peptide" evidence="1">
    <location>
        <begin position="1"/>
        <end position="24"/>
    </location>
</feature>
<evidence type="ECO:0000256" key="1">
    <source>
        <dbReference type="SAM" id="SignalP"/>
    </source>
</evidence>
<dbReference type="SUPFAM" id="SSF81901">
    <property type="entry name" value="HCP-like"/>
    <property type="match status" value="1"/>
</dbReference>
<proteinExistence type="predicted"/>
<dbReference type="InterPro" id="IPR006597">
    <property type="entry name" value="Sel1-like"/>
</dbReference>
<evidence type="ECO:0000313" key="3">
    <source>
        <dbReference type="Proteomes" id="UP001271769"/>
    </source>
</evidence>
<name>A0ABU5E3A5_9PROT</name>
<dbReference type="Pfam" id="PF08238">
    <property type="entry name" value="Sel1"/>
    <property type="match status" value="2"/>
</dbReference>
<gene>
    <name evidence="2" type="ORF">SMD31_18825</name>
</gene>
<accession>A0ABU5E3A5</accession>
<dbReference type="RefSeq" id="WP_320502470.1">
    <property type="nucleotide sequence ID" value="NZ_JAXCLX010000003.1"/>
</dbReference>
<dbReference type="PANTHER" id="PTHR11102">
    <property type="entry name" value="SEL-1-LIKE PROTEIN"/>
    <property type="match status" value="1"/>
</dbReference>
<comment type="caution">
    <text evidence="2">The sequence shown here is derived from an EMBL/GenBank/DDBJ whole genome shotgun (WGS) entry which is preliminary data.</text>
</comment>
<dbReference type="InterPro" id="IPR011990">
    <property type="entry name" value="TPR-like_helical_dom_sf"/>
</dbReference>
<dbReference type="EMBL" id="JAXCLX010000003">
    <property type="protein sequence ID" value="MDY0874003.1"/>
    <property type="molecule type" value="Genomic_DNA"/>
</dbReference>
<sequence length="173" mass="19053">MRSRLYLNLAILALSLFLPHVALGYPPCVVDMTLDDETYNAIAEQRFEDAAKLLQKPAADGNVEAQYLLANRYLHGSGVAKDTDRAIDLYTQAAKGGCVTAQSDLGLYYADQGRYEAAFPFLLAAAESGMRGWSTHLLGLMYEKGLGAPRDPQKGECWRQKATELPRAQPEHC</sequence>
<dbReference type="InterPro" id="IPR050767">
    <property type="entry name" value="Sel1_AlgK"/>
</dbReference>
<keyword evidence="3" id="KW-1185">Reference proteome</keyword>
<keyword evidence="1" id="KW-0732">Signal</keyword>
<dbReference type="SMART" id="SM00671">
    <property type="entry name" value="SEL1"/>
    <property type="match status" value="3"/>
</dbReference>
<organism evidence="2 3">
    <name type="scientific">Dongia rigui</name>
    <dbReference type="NCBI Taxonomy" id="940149"/>
    <lineage>
        <taxon>Bacteria</taxon>
        <taxon>Pseudomonadati</taxon>
        <taxon>Pseudomonadota</taxon>
        <taxon>Alphaproteobacteria</taxon>
        <taxon>Rhodospirillales</taxon>
        <taxon>Dongiaceae</taxon>
        <taxon>Dongia</taxon>
    </lineage>
</organism>
<dbReference type="Proteomes" id="UP001271769">
    <property type="component" value="Unassembled WGS sequence"/>
</dbReference>
<feature type="chain" id="PRO_5045529854" evidence="1">
    <location>
        <begin position="25"/>
        <end position="173"/>
    </location>
</feature>
<protein>
    <submittedName>
        <fullName evidence="2">Tetratricopeptide repeat protein</fullName>
    </submittedName>
</protein>
<evidence type="ECO:0000313" key="2">
    <source>
        <dbReference type="EMBL" id="MDY0874003.1"/>
    </source>
</evidence>
<dbReference type="PANTHER" id="PTHR11102:SF160">
    <property type="entry name" value="ERAD-ASSOCIATED E3 UBIQUITIN-PROTEIN LIGASE COMPONENT HRD3"/>
    <property type="match status" value="1"/>
</dbReference>
<reference evidence="2 3" key="1">
    <citation type="journal article" date="2013" name="Antonie Van Leeuwenhoek">
        <title>Dongia rigui sp. nov., isolated from freshwater of a large wetland in Korea.</title>
        <authorList>
            <person name="Baik K.S."/>
            <person name="Hwang Y.M."/>
            <person name="Choi J.S."/>
            <person name="Kwon J."/>
            <person name="Seong C.N."/>
        </authorList>
    </citation>
    <scope>NUCLEOTIDE SEQUENCE [LARGE SCALE GENOMIC DNA]</scope>
    <source>
        <strain evidence="2 3">04SU4-P</strain>
    </source>
</reference>